<protein>
    <submittedName>
        <fullName evidence="2">HflX protein</fullName>
    </submittedName>
</protein>
<feature type="non-terminal residue" evidence="2">
    <location>
        <position position="198"/>
    </location>
</feature>
<dbReference type="EMBL" id="CAJNJA010052142">
    <property type="protein sequence ID" value="CAE7845762.1"/>
    <property type="molecule type" value="Genomic_DNA"/>
</dbReference>
<dbReference type="GO" id="GO:0005737">
    <property type="term" value="C:cytoplasm"/>
    <property type="evidence" value="ECO:0007669"/>
    <property type="project" value="TreeGrafter"/>
</dbReference>
<evidence type="ECO:0000313" key="2">
    <source>
        <dbReference type="EMBL" id="CAE7845762.1"/>
    </source>
</evidence>
<keyword evidence="3" id="KW-1185">Reference proteome</keyword>
<evidence type="ECO:0000259" key="1">
    <source>
        <dbReference type="PROSITE" id="PS51705"/>
    </source>
</evidence>
<dbReference type="PANTHER" id="PTHR10229">
    <property type="entry name" value="GTP-BINDING PROTEIN HFLX"/>
    <property type="match status" value="1"/>
</dbReference>
<dbReference type="InterPro" id="IPR027417">
    <property type="entry name" value="P-loop_NTPase"/>
</dbReference>
<sequence>VTGFKSDVEIQYHYEATPFETERTLLRIAQARMKKCLETEKRSRKLQRINREGVPTIGIVGYTNAGKTSLMNRLTDAGLRERDLLFQTLDTTMRRVKLPSGGHAIIADSIGFIQHLPHNLFAAFQTTLDEIVSCDVLLHVRDIAHPQRTMQKDIVLKTLRSAGMPESKLQSSVIEARHHGHVALRRYRGVQMETDAEV</sequence>
<dbReference type="PROSITE" id="PS51705">
    <property type="entry name" value="G_HFLX"/>
    <property type="match status" value="1"/>
</dbReference>
<dbReference type="PANTHER" id="PTHR10229:SF0">
    <property type="entry name" value="GTP-BINDING PROTEIN 6-RELATED"/>
    <property type="match status" value="1"/>
</dbReference>
<dbReference type="GO" id="GO:0043022">
    <property type="term" value="F:ribosome binding"/>
    <property type="evidence" value="ECO:0007669"/>
    <property type="project" value="TreeGrafter"/>
</dbReference>
<dbReference type="Proteomes" id="UP000601435">
    <property type="component" value="Unassembled WGS sequence"/>
</dbReference>
<proteinExistence type="predicted"/>
<name>A0A813A163_9DINO</name>
<evidence type="ECO:0000313" key="3">
    <source>
        <dbReference type="Proteomes" id="UP000601435"/>
    </source>
</evidence>
<comment type="caution">
    <text evidence="2">The sequence shown here is derived from an EMBL/GenBank/DDBJ whole genome shotgun (WGS) entry which is preliminary data.</text>
</comment>
<dbReference type="SUPFAM" id="SSF52540">
    <property type="entry name" value="P-loop containing nucleoside triphosphate hydrolases"/>
    <property type="match status" value="1"/>
</dbReference>
<dbReference type="OrthoDB" id="444435at2759"/>
<reference evidence="2" key="1">
    <citation type="submission" date="2021-02" db="EMBL/GenBank/DDBJ databases">
        <authorList>
            <person name="Dougan E. K."/>
            <person name="Rhodes N."/>
            <person name="Thang M."/>
            <person name="Chan C."/>
        </authorList>
    </citation>
    <scope>NUCLEOTIDE SEQUENCE</scope>
</reference>
<accession>A0A813A163</accession>
<dbReference type="InterPro" id="IPR006073">
    <property type="entry name" value="GTP-bd"/>
</dbReference>
<dbReference type="Gene3D" id="3.40.50.300">
    <property type="entry name" value="P-loop containing nucleotide triphosphate hydrolases"/>
    <property type="match status" value="1"/>
</dbReference>
<feature type="domain" description="Hflx-type G" evidence="1">
    <location>
        <begin position="55"/>
        <end position="198"/>
    </location>
</feature>
<dbReference type="AlphaFoldDB" id="A0A813A163"/>
<dbReference type="PRINTS" id="PR00326">
    <property type="entry name" value="GTP1OBG"/>
</dbReference>
<dbReference type="GO" id="GO:0005525">
    <property type="term" value="F:GTP binding"/>
    <property type="evidence" value="ECO:0007669"/>
    <property type="project" value="InterPro"/>
</dbReference>
<dbReference type="InterPro" id="IPR030394">
    <property type="entry name" value="G_HFLX_dom"/>
</dbReference>
<dbReference type="Pfam" id="PF01926">
    <property type="entry name" value="MMR_HSR1"/>
    <property type="match status" value="1"/>
</dbReference>
<dbReference type="InterPro" id="IPR016496">
    <property type="entry name" value="GTPase_HflX"/>
</dbReference>
<gene>
    <name evidence="2" type="primary">hflX</name>
    <name evidence="2" type="ORF">SNEC2469_LOCUS26001</name>
</gene>
<organism evidence="2 3">
    <name type="scientific">Symbiodinium necroappetens</name>
    <dbReference type="NCBI Taxonomy" id="1628268"/>
    <lineage>
        <taxon>Eukaryota</taxon>
        <taxon>Sar</taxon>
        <taxon>Alveolata</taxon>
        <taxon>Dinophyceae</taxon>
        <taxon>Suessiales</taxon>
        <taxon>Symbiodiniaceae</taxon>
        <taxon>Symbiodinium</taxon>
    </lineage>
</organism>